<feature type="domain" description="Solute-binding protein family 5" evidence="6">
    <location>
        <begin position="94"/>
        <end position="463"/>
    </location>
</feature>
<dbReference type="GO" id="GO:1904680">
    <property type="term" value="F:peptide transmembrane transporter activity"/>
    <property type="evidence" value="ECO:0007669"/>
    <property type="project" value="TreeGrafter"/>
</dbReference>
<evidence type="ECO:0000256" key="5">
    <source>
        <dbReference type="SAM" id="SignalP"/>
    </source>
</evidence>
<name>A0A934QGQ1_9PROT</name>
<dbReference type="Gene3D" id="3.40.190.10">
    <property type="entry name" value="Periplasmic binding protein-like II"/>
    <property type="match status" value="1"/>
</dbReference>
<sequence>MRRLVSLTLRYLALIGLLTLAACDTGTGDANQQAGGPDQRTLTIAISQFPSTWHPMLDAMLAKSYLHGLARRPVVAYGPDWELQCMLCTELPTLENGLAEREELPNGDTGIAVTYTLKEGLSWADGEPVTSADIRYAWQVGKHPKTGVVSQQIYARIRDIEIVNDRTFVVHIDRVTYDYNATVPTPLPRHIDRAAFAQDPAQYRNQNAFDRDPTDPGLYLGPYRMVSVQRGVRAVYERNPHWPGKKPEFDRIIVRAIQNTAAMEANLLSGTVDMIAGETGMSIDQVLALETRHPERLQYKYQAGLVYEHIEFNLENPIVGDRRVRRALAYGANRQAISEQLFDGKQPVALHNVNPRDPGFTDDVQRYPYDPERARALLDAAGWTNDEPGQTRTDANGKPLRLTIMTTAGNRTRELVQQVLQSDWDRIGVDLQIVNEPPRVFFGQTVSGRDWDHMAMFAWLSAPESVPRSTLHSEQIPEKGEVGGQNYKGYANPRVDALIDRMERELDDEKRVDLWHQLLKIYARDLPTLPLYWRAQAFVLPRWLTGVEPTGHQYTTTLWVEDWGVRDPDATDQSDGGG</sequence>
<organism evidence="7 8">
    <name type="scientific">Rhodovibrio salinarum</name>
    <dbReference type="NCBI Taxonomy" id="1087"/>
    <lineage>
        <taxon>Bacteria</taxon>
        <taxon>Pseudomonadati</taxon>
        <taxon>Pseudomonadota</taxon>
        <taxon>Alphaproteobacteria</taxon>
        <taxon>Rhodospirillales</taxon>
        <taxon>Rhodovibrionaceae</taxon>
        <taxon>Rhodovibrio</taxon>
    </lineage>
</organism>
<evidence type="ECO:0000256" key="3">
    <source>
        <dbReference type="ARBA" id="ARBA00022448"/>
    </source>
</evidence>
<keyword evidence="4 5" id="KW-0732">Signal</keyword>
<dbReference type="Gene3D" id="3.10.105.10">
    <property type="entry name" value="Dipeptide-binding Protein, Domain 3"/>
    <property type="match status" value="1"/>
</dbReference>
<dbReference type="GO" id="GO:0043190">
    <property type="term" value="C:ATP-binding cassette (ABC) transporter complex"/>
    <property type="evidence" value="ECO:0007669"/>
    <property type="project" value="InterPro"/>
</dbReference>
<proteinExistence type="inferred from homology"/>
<dbReference type="GO" id="GO:0030288">
    <property type="term" value="C:outer membrane-bounded periplasmic space"/>
    <property type="evidence" value="ECO:0007669"/>
    <property type="project" value="UniProtKB-ARBA"/>
</dbReference>
<dbReference type="Pfam" id="PF00496">
    <property type="entry name" value="SBP_bac_5"/>
    <property type="match status" value="1"/>
</dbReference>
<protein>
    <recommendedName>
        <fullName evidence="6">Solute-binding protein family 5 domain-containing protein</fullName>
    </recommendedName>
</protein>
<dbReference type="PROSITE" id="PS51257">
    <property type="entry name" value="PROKAR_LIPOPROTEIN"/>
    <property type="match status" value="1"/>
</dbReference>
<dbReference type="InterPro" id="IPR030678">
    <property type="entry name" value="Peptide/Ni-bd"/>
</dbReference>
<dbReference type="InterPro" id="IPR000914">
    <property type="entry name" value="SBP_5_dom"/>
</dbReference>
<evidence type="ECO:0000313" key="8">
    <source>
        <dbReference type="Proteomes" id="UP000778970"/>
    </source>
</evidence>
<evidence type="ECO:0000259" key="6">
    <source>
        <dbReference type="Pfam" id="PF00496"/>
    </source>
</evidence>
<feature type="signal peptide" evidence="5">
    <location>
        <begin position="1"/>
        <end position="21"/>
    </location>
</feature>
<dbReference type="AlphaFoldDB" id="A0A934QGQ1"/>
<evidence type="ECO:0000256" key="2">
    <source>
        <dbReference type="ARBA" id="ARBA00005695"/>
    </source>
</evidence>
<feature type="chain" id="PRO_5037096142" description="Solute-binding protein family 5 domain-containing protein" evidence="5">
    <location>
        <begin position="22"/>
        <end position="578"/>
    </location>
</feature>
<evidence type="ECO:0000256" key="4">
    <source>
        <dbReference type="ARBA" id="ARBA00022729"/>
    </source>
</evidence>
<accession>A0A934QGQ1</accession>
<evidence type="ECO:0000256" key="1">
    <source>
        <dbReference type="ARBA" id="ARBA00004418"/>
    </source>
</evidence>
<comment type="caution">
    <text evidence="7">The sequence shown here is derived from an EMBL/GenBank/DDBJ whole genome shotgun (WGS) entry which is preliminary data.</text>
</comment>
<dbReference type="PIRSF" id="PIRSF002741">
    <property type="entry name" value="MppA"/>
    <property type="match status" value="1"/>
</dbReference>
<dbReference type="InterPro" id="IPR039424">
    <property type="entry name" value="SBP_5"/>
</dbReference>
<dbReference type="GO" id="GO:0015833">
    <property type="term" value="P:peptide transport"/>
    <property type="evidence" value="ECO:0007669"/>
    <property type="project" value="TreeGrafter"/>
</dbReference>
<dbReference type="Gene3D" id="3.90.76.10">
    <property type="entry name" value="Dipeptide-binding Protein, Domain 1"/>
    <property type="match status" value="1"/>
</dbReference>
<evidence type="ECO:0000313" key="7">
    <source>
        <dbReference type="EMBL" id="MBK1696474.1"/>
    </source>
</evidence>
<comment type="subcellular location">
    <subcellularLocation>
        <location evidence="1">Periplasm</location>
    </subcellularLocation>
</comment>
<dbReference type="PANTHER" id="PTHR30290">
    <property type="entry name" value="PERIPLASMIC BINDING COMPONENT OF ABC TRANSPORTER"/>
    <property type="match status" value="1"/>
</dbReference>
<comment type="similarity">
    <text evidence="2">Belongs to the bacterial solute-binding protein 5 family.</text>
</comment>
<dbReference type="EMBL" id="NRRE01000017">
    <property type="protein sequence ID" value="MBK1696474.1"/>
    <property type="molecule type" value="Genomic_DNA"/>
</dbReference>
<dbReference type="CDD" id="cd08513">
    <property type="entry name" value="PBP2_thermophilic_Hb8_like"/>
    <property type="match status" value="1"/>
</dbReference>
<dbReference type="Proteomes" id="UP000778970">
    <property type="component" value="Unassembled WGS sequence"/>
</dbReference>
<dbReference type="PANTHER" id="PTHR30290:SF9">
    <property type="entry name" value="OLIGOPEPTIDE-BINDING PROTEIN APPA"/>
    <property type="match status" value="1"/>
</dbReference>
<gene>
    <name evidence="7" type="ORF">CKO21_04355</name>
</gene>
<keyword evidence="3" id="KW-0813">Transport</keyword>
<dbReference type="SUPFAM" id="SSF53850">
    <property type="entry name" value="Periplasmic binding protein-like II"/>
    <property type="match status" value="1"/>
</dbReference>
<reference evidence="7" key="2">
    <citation type="journal article" date="2020" name="Microorganisms">
        <title>Osmotic Adaptation and Compatible Solute Biosynthesis of Phototrophic Bacteria as Revealed from Genome Analyses.</title>
        <authorList>
            <person name="Imhoff J.F."/>
            <person name="Rahn T."/>
            <person name="Kunzel S."/>
            <person name="Keller A."/>
            <person name="Neulinger S.C."/>
        </authorList>
    </citation>
    <scope>NUCLEOTIDE SEQUENCE</scope>
    <source>
        <strain evidence="7">DSM 9154</strain>
    </source>
</reference>
<keyword evidence="8" id="KW-1185">Reference proteome</keyword>
<reference evidence="7" key="1">
    <citation type="submission" date="2017-08" db="EMBL/GenBank/DDBJ databases">
        <authorList>
            <person name="Imhoff J.F."/>
            <person name="Rahn T."/>
            <person name="Kuenzel S."/>
            <person name="Neulinger S.C."/>
        </authorList>
    </citation>
    <scope>NUCLEOTIDE SEQUENCE</scope>
    <source>
        <strain evidence="7">DSM 9154</strain>
    </source>
</reference>